<dbReference type="EMBL" id="VLKE01000001">
    <property type="protein sequence ID" value="TWH66935.1"/>
    <property type="molecule type" value="Genomic_DNA"/>
</dbReference>
<protein>
    <recommendedName>
        <fullName evidence="3">Transaldolase</fullName>
    </recommendedName>
</protein>
<gene>
    <name evidence="1" type="ORF">JD77_01896</name>
</gene>
<dbReference type="Proteomes" id="UP000319825">
    <property type="component" value="Unassembled WGS sequence"/>
</dbReference>
<name>A0A562I878_MICOL</name>
<comment type="caution">
    <text evidence="1">The sequence shown here is derived from an EMBL/GenBank/DDBJ whole genome shotgun (WGS) entry which is preliminary data.</text>
</comment>
<evidence type="ECO:0008006" key="3">
    <source>
        <dbReference type="Google" id="ProtNLM"/>
    </source>
</evidence>
<dbReference type="OrthoDB" id="9778153at2"/>
<reference evidence="1 2" key="1">
    <citation type="submission" date="2019-07" db="EMBL/GenBank/DDBJ databases">
        <title>R&amp;d 2014.</title>
        <authorList>
            <person name="Klenk H.-P."/>
        </authorList>
    </citation>
    <scope>NUCLEOTIDE SEQUENCE [LARGE SCALE GENOMIC DNA]</scope>
    <source>
        <strain evidence="1 2">DSM 43868</strain>
    </source>
</reference>
<accession>A0A562I878</accession>
<proteinExistence type="predicted"/>
<dbReference type="RefSeq" id="WP_145773922.1">
    <property type="nucleotide sequence ID" value="NZ_BAAATQ010000034.1"/>
</dbReference>
<organism evidence="1 2">
    <name type="scientific">Micromonospora olivasterospora</name>
    <dbReference type="NCBI Taxonomy" id="1880"/>
    <lineage>
        <taxon>Bacteria</taxon>
        <taxon>Bacillati</taxon>
        <taxon>Actinomycetota</taxon>
        <taxon>Actinomycetes</taxon>
        <taxon>Micromonosporales</taxon>
        <taxon>Micromonosporaceae</taxon>
        <taxon>Micromonospora</taxon>
    </lineage>
</organism>
<keyword evidence="2" id="KW-1185">Reference proteome</keyword>
<evidence type="ECO:0000313" key="1">
    <source>
        <dbReference type="EMBL" id="TWH66935.1"/>
    </source>
</evidence>
<dbReference type="AlphaFoldDB" id="A0A562I878"/>
<evidence type="ECO:0000313" key="2">
    <source>
        <dbReference type="Proteomes" id="UP000319825"/>
    </source>
</evidence>
<sequence length="283" mass="29434">MSTQVPRLLAGLVDDAAVFPPGSATLPDAVAAHRRHRGSWYADLVGPLLVPASALPALAGLLGADERIAVGVVADIPLDRLYEVRAGADPRIDIRQVEVAVAKRGEDPQPGLAALVAFARSTGLRAYAEVPLAFGLMGALDALAAARAAGVPIAAKFRTGGLAAELFPTPVELAAVISACRDRELPFKLTAGLHHAVRHLEPETGFTHHGFGNVLVATLTAVDGAEVDEVATMLAATDPARLVERARAARDAVRPLWVGFGSCSIVEPLTDLIRLGLVNGGEE</sequence>